<feature type="domain" description="Fibrinogen C-terminal" evidence="2">
    <location>
        <begin position="188"/>
        <end position="416"/>
    </location>
</feature>
<dbReference type="SUPFAM" id="SSF56496">
    <property type="entry name" value="Fibrinogen C-terminal domain-like"/>
    <property type="match status" value="1"/>
</dbReference>
<evidence type="ECO:0000313" key="3">
    <source>
        <dbReference type="EMBL" id="KAJ8033498.1"/>
    </source>
</evidence>
<dbReference type="PROSITE" id="PS51406">
    <property type="entry name" value="FIBRINOGEN_C_2"/>
    <property type="match status" value="1"/>
</dbReference>
<evidence type="ECO:0000313" key="4">
    <source>
        <dbReference type="Proteomes" id="UP001152320"/>
    </source>
</evidence>
<organism evidence="3 4">
    <name type="scientific">Holothuria leucospilota</name>
    <name type="common">Black long sea cucumber</name>
    <name type="synonym">Mertensiothuria leucospilota</name>
    <dbReference type="NCBI Taxonomy" id="206669"/>
    <lineage>
        <taxon>Eukaryota</taxon>
        <taxon>Metazoa</taxon>
        <taxon>Echinodermata</taxon>
        <taxon>Eleutherozoa</taxon>
        <taxon>Echinozoa</taxon>
        <taxon>Holothuroidea</taxon>
        <taxon>Aspidochirotacea</taxon>
        <taxon>Aspidochirotida</taxon>
        <taxon>Holothuriidae</taxon>
        <taxon>Holothuria</taxon>
    </lineage>
</organism>
<name>A0A9Q1BUK6_HOLLE</name>
<dbReference type="PANTHER" id="PTHR19143">
    <property type="entry name" value="FIBRINOGEN/TENASCIN/ANGIOPOEITIN"/>
    <property type="match status" value="1"/>
</dbReference>
<gene>
    <name evidence="3" type="ORF">HOLleu_23756</name>
</gene>
<dbReference type="Gene3D" id="2.10.25.10">
    <property type="entry name" value="Laminin"/>
    <property type="match status" value="1"/>
</dbReference>
<protein>
    <submittedName>
        <fullName evidence="3">Ficolin-1</fullName>
    </submittedName>
</protein>
<accession>A0A9Q1BUK6</accession>
<dbReference type="InterPro" id="IPR050373">
    <property type="entry name" value="Fibrinogen_C-term_domain"/>
</dbReference>
<dbReference type="Gene3D" id="3.90.215.10">
    <property type="entry name" value="Gamma Fibrinogen, chain A, domain 1"/>
    <property type="match status" value="1"/>
</dbReference>
<dbReference type="SMART" id="SM00186">
    <property type="entry name" value="FBG"/>
    <property type="match status" value="1"/>
</dbReference>
<dbReference type="SUPFAM" id="SSF57567">
    <property type="entry name" value="Serine protease inhibitors"/>
    <property type="match status" value="1"/>
</dbReference>
<evidence type="ECO:0000256" key="1">
    <source>
        <dbReference type="SAM" id="SignalP"/>
    </source>
</evidence>
<dbReference type="Pfam" id="PF00147">
    <property type="entry name" value="Fibrinogen_C"/>
    <property type="match status" value="1"/>
</dbReference>
<feature type="signal peptide" evidence="1">
    <location>
        <begin position="1"/>
        <end position="22"/>
    </location>
</feature>
<dbReference type="InterPro" id="IPR002181">
    <property type="entry name" value="Fibrinogen_a/b/g_C_dom"/>
</dbReference>
<dbReference type="CDD" id="cd00087">
    <property type="entry name" value="FReD"/>
    <property type="match status" value="1"/>
</dbReference>
<dbReference type="NCBIfam" id="NF040941">
    <property type="entry name" value="GGGWT_bact"/>
    <property type="match status" value="1"/>
</dbReference>
<dbReference type="PANTHER" id="PTHR19143:SF444">
    <property type="entry name" value="PROTEIN SCABROUS"/>
    <property type="match status" value="1"/>
</dbReference>
<dbReference type="InterPro" id="IPR036084">
    <property type="entry name" value="Ser_inhib-like_sf"/>
</dbReference>
<dbReference type="Proteomes" id="UP001152320">
    <property type="component" value="Chromosome 11"/>
</dbReference>
<dbReference type="GO" id="GO:0005615">
    <property type="term" value="C:extracellular space"/>
    <property type="evidence" value="ECO:0007669"/>
    <property type="project" value="TreeGrafter"/>
</dbReference>
<dbReference type="CDD" id="cd19941">
    <property type="entry name" value="TIL"/>
    <property type="match status" value="1"/>
</dbReference>
<comment type="caution">
    <text evidence="3">The sequence shown here is derived from an EMBL/GenBank/DDBJ whole genome shotgun (WGS) entry which is preliminary data.</text>
</comment>
<keyword evidence="1" id="KW-0732">Signal</keyword>
<dbReference type="AlphaFoldDB" id="A0A9Q1BUK6"/>
<evidence type="ECO:0000259" key="2">
    <source>
        <dbReference type="PROSITE" id="PS51406"/>
    </source>
</evidence>
<reference evidence="3" key="1">
    <citation type="submission" date="2021-10" db="EMBL/GenBank/DDBJ databases">
        <title>Tropical sea cucumber genome reveals ecological adaptation and Cuvierian tubules defense mechanism.</title>
        <authorList>
            <person name="Chen T."/>
        </authorList>
    </citation>
    <scope>NUCLEOTIDE SEQUENCE</scope>
    <source>
        <strain evidence="3">Nanhai2018</strain>
        <tissue evidence="3">Muscle</tissue>
    </source>
</reference>
<sequence length="416" mass="46418">MAAFNLTFLALLLTCWLHSIKAMGLCDFADKFPCKDSKGSVCFKNPGCKGRNSGKGQTTQRTTQKKQVTTEDAKSIVSTTTPSCPPNMVYANCTVCQSSCRDPKGCFSNCTEPETCVCAGGFLLKGGDCIPQEKCGCFMEGEGVIHEGGFYVNSDCTSRVDCSNGQLVWNYTYTCGVNAVCGKRNSVRQCHAQNVDCLDVFNDGFTTSGVYTVKPTNWSGLPFEVYCNMSDGGGWTVFQRRVDGAFDFYQNWSSYKEGFGSLEHEHWLGNDKIFYVTNQKRYTIRIDLVNFDGSPYYAKYDYFRINSEDDLYRLYKVGTYSGNADERGFNHSAAGISFSGHQNKPFSTHDAENEDSGRHCASSFRGAWWYGKIPGYYSCYGSNLNGPHSSSLPCAKWYFLPTTECNKFVEMKIRPL</sequence>
<proteinExistence type="predicted"/>
<dbReference type="InterPro" id="IPR036056">
    <property type="entry name" value="Fibrinogen-like_C"/>
</dbReference>
<keyword evidence="4" id="KW-1185">Reference proteome</keyword>
<dbReference type="EMBL" id="JAIZAY010000011">
    <property type="protein sequence ID" value="KAJ8033498.1"/>
    <property type="molecule type" value="Genomic_DNA"/>
</dbReference>
<dbReference type="InterPro" id="IPR014716">
    <property type="entry name" value="Fibrinogen_a/b/g_C_1"/>
</dbReference>
<feature type="chain" id="PRO_5040438849" evidence="1">
    <location>
        <begin position="23"/>
        <end position="416"/>
    </location>
</feature>